<sequence>MKFAFTFVACFAITLIFLSSINKVEANGYSDSQQQHGSKEIILPPFKPEVLKRINGLSDYLDKHQESRLDDSRVLDDMVFISKGMGLDDVADDLQSNDTNKRVLAERRLIQSVLGTTPNYERDVDQDHRFLVFIGYLAYLSGTEI</sequence>
<feature type="chain" id="PRO_5041000694" evidence="1">
    <location>
        <begin position="27"/>
        <end position="145"/>
    </location>
</feature>
<organism evidence="2 3">
    <name type="scientific">Mycoemilia scoparia</name>
    <dbReference type="NCBI Taxonomy" id="417184"/>
    <lineage>
        <taxon>Eukaryota</taxon>
        <taxon>Fungi</taxon>
        <taxon>Fungi incertae sedis</taxon>
        <taxon>Zoopagomycota</taxon>
        <taxon>Kickxellomycotina</taxon>
        <taxon>Kickxellomycetes</taxon>
        <taxon>Kickxellales</taxon>
        <taxon>Kickxellaceae</taxon>
        <taxon>Mycoemilia</taxon>
    </lineage>
</organism>
<dbReference type="Proteomes" id="UP001150538">
    <property type="component" value="Unassembled WGS sequence"/>
</dbReference>
<evidence type="ECO:0000313" key="2">
    <source>
        <dbReference type="EMBL" id="KAJ1913886.1"/>
    </source>
</evidence>
<protein>
    <submittedName>
        <fullName evidence="2">Uncharacterized protein</fullName>
    </submittedName>
</protein>
<accession>A0A9W7ZXS2</accession>
<dbReference type="AlphaFoldDB" id="A0A9W7ZXS2"/>
<proteinExistence type="predicted"/>
<gene>
    <name evidence="2" type="ORF">H4219_005013</name>
</gene>
<keyword evidence="1" id="KW-0732">Signal</keyword>
<name>A0A9W7ZXS2_9FUNG</name>
<dbReference type="EMBL" id="JANBPU010000232">
    <property type="protein sequence ID" value="KAJ1913886.1"/>
    <property type="molecule type" value="Genomic_DNA"/>
</dbReference>
<evidence type="ECO:0000256" key="1">
    <source>
        <dbReference type="SAM" id="SignalP"/>
    </source>
</evidence>
<keyword evidence="3" id="KW-1185">Reference proteome</keyword>
<comment type="caution">
    <text evidence="2">The sequence shown here is derived from an EMBL/GenBank/DDBJ whole genome shotgun (WGS) entry which is preliminary data.</text>
</comment>
<reference evidence="2" key="1">
    <citation type="submission" date="2022-07" db="EMBL/GenBank/DDBJ databases">
        <title>Phylogenomic reconstructions and comparative analyses of Kickxellomycotina fungi.</title>
        <authorList>
            <person name="Reynolds N.K."/>
            <person name="Stajich J.E."/>
            <person name="Barry K."/>
            <person name="Grigoriev I.V."/>
            <person name="Crous P."/>
            <person name="Smith M.E."/>
        </authorList>
    </citation>
    <scope>NUCLEOTIDE SEQUENCE</scope>
    <source>
        <strain evidence="2">NBRC 100468</strain>
    </source>
</reference>
<feature type="signal peptide" evidence="1">
    <location>
        <begin position="1"/>
        <end position="26"/>
    </location>
</feature>
<evidence type="ECO:0000313" key="3">
    <source>
        <dbReference type="Proteomes" id="UP001150538"/>
    </source>
</evidence>